<comment type="caution">
    <text evidence="1">The sequence shown here is derived from an EMBL/GenBank/DDBJ whole genome shotgun (WGS) entry which is preliminary data.</text>
</comment>
<accession>A0AAW4FU28</accession>
<proteinExistence type="predicted"/>
<organism evidence="1 2">
    <name type="scientific">Ensifer canadensis</name>
    <dbReference type="NCBI Taxonomy" id="555315"/>
    <lineage>
        <taxon>Bacteria</taxon>
        <taxon>Pseudomonadati</taxon>
        <taxon>Pseudomonadota</taxon>
        <taxon>Alphaproteobacteria</taxon>
        <taxon>Hyphomicrobiales</taxon>
        <taxon>Rhizobiaceae</taxon>
        <taxon>Sinorhizobium/Ensifer group</taxon>
        <taxon>Ensifer</taxon>
    </lineage>
</organism>
<gene>
    <name evidence="1" type="ORF">GFB56_29265</name>
</gene>
<evidence type="ECO:0000313" key="2">
    <source>
        <dbReference type="Proteomes" id="UP000744980"/>
    </source>
</evidence>
<evidence type="ECO:0000313" key="1">
    <source>
        <dbReference type="EMBL" id="MBM3094838.1"/>
    </source>
</evidence>
<sequence>MLFNVQRDAGHFVEGYLIPDGFSDAPTVFVSDDDGKIAEIQCDQLHKSVLSAGRHETGLVGFKLTEDNIPQLALRPTLCIRDSKSEILIYRRPLQSQQINMKIVRFETQLLPHVALDRRMYNLFQYALPSLERFGNETTLQAFHLDNMTSMYLSGRLQVRNYQEFLDKGFKAIALLTDPYYEMALRIAMLKRLASIKPVFLGDRDQMTLSPAIEYFGDVDIKDTSAIGKALKKAPPKVRMALLSPTTRQFACSDADQPSTRRDIAAAMDMISRFEVIGHINDTLAFASSLSDLLNVDMDVIPIVQRNQTINGMASELRTLAVAETYLEDDLILDYYIRQAMEMSSSHEL</sequence>
<dbReference type="AlphaFoldDB" id="A0AAW4FU28"/>
<name>A0AAW4FU28_9HYPH</name>
<reference evidence="1 2" key="1">
    <citation type="submission" date="2020-01" db="EMBL/GenBank/DDBJ databases">
        <title>Draft genome assembly of Ensifer adhaerens T173.</title>
        <authorList>
            <person name="Craig J.E."/>
            <person name="Stinchcombe J.R."/>
        </authorList>
    </citation>
    <scope>NUCLEOTIDE SEQUENCE [LARGE SCALE GENOMIC DNA]</scope>
    <source>
        <strain evidence="1 2">T173</strain>
    </source>
</reference>
<dbReference type="EMBL" id="WXFA01000033">
    <property type="protein sequence ID" value="MBM3094838.1"/>
    <property type="molecule type" value="Genomic_DNA"/>
</dbReference>
<protein>
    <submittedName>
        <fullName evidence="1">Uncharacterized protein</fullName>
    </submittedName>
</protein>
<keyword evidence="2" id="KW-1185">Reference proteome</keyword>
<dbReference type="Proteomes" id="UP000744980">
    <property type="component" value="Unassembled WGS sequence"/>
</dbReference>